<keyword evidence="3" id="KW-1185">Reference proteome</keyword>
<reference evidence="3" key="1">
    <citation type="submission" date="2017-02" db="EMBL/GenBank/DDBJ databases">
        <authorList>
            <person name="Daims H."/>
        </authorList>
    </citation>
    <scope>NUCLEOTIDE SEQUENCE [LARGE SCALE GENOMIC DNA]</scope>
</reference>
<feature type="domain" description="FRG" evidence="1">
    <location>
        <begin position="61"/>
        <end position="179"/>
    </location>
</feature>
<dbReference type="SMART" id="SM00901">
    <property type="entry name" value="FRG"/>
    <property type="match status" value="1"/>
</dbReference>
<dbReference type="AlphaFoldDB" id="A0A1R4HF73"/>
<accession>A0A1R4HF73</accession>
<gene>
    <name evidence="2" type="ORF">CRENPOLYSF2_4380002</name>
</gene>
<evidence type="ECO:0000259" key="1">
    <source>
        <dbReference type="SMART" id="SM00901"/>
    </source>
</evidence>
<dbReference type="Proteomes" id="UP000195442">
    <property type="component" value="Unassembled WGS sequence"/>
</dbReference>
<dbReference type="EMBL" id="FUKJ01000377">
    <property type="protein sequence ID" value="SJM94898.1"/>
    <property type="molecule type" value="Genomic_DNA"/>
</dbReference>
<sequence length="304" mass="34911">MAKSYGYQFKAGYIMLTNAWFNVLSQRQLVSCILRYFKKREGMNLTELKNIIAQYSNTVKLNPNFRFRGQADKSWELEPSFTRLANKKKLDRNKALQLERECVNKFSISASKMISLDKTIDLTLARFRSSDGWGLDFMGWFAHMQHFSAPTRLLDWTTSPWVALYFACCEREDCDGVIWIADFYKVTEHGNKKLNGSAFTSLMTDSKAQDIVIFTSMASSTHERLEAQQGCFSISTNPLSNHETVLNESRCLIKISIPKELKQELLGELHQMNITAKTLFPGIDGLGKSIYEYCHLWDETSLIV</sequence>
<protein>
    <recommendedName>
        <fullName evidence="1">FRG domain-containing protein</fullName>
    </recommendedName>
</protein>
<dbReference type="InterPro" id="IPR014966">
    <property type="entry name" value="FRG-dom"/>
</dbReference>
<evidence type="ECO:0000313" key="2">
    <source>
        <dbReference type="EMBL" id="SJM94898.1"/>
    </source>
</evidence>
<dbReference type="Pfam" id="PF08867">
    <property type="entry name" value="FRG"/>
    <property type="match status" value="1"/>
</dbReference>
<dbReference type="OrthoDB" id="9816036at2"/>
<evidence type="ECO:0000313" key="3">
    <source>
        <dbReference type="Proteomes" id="UP000195442"/>
    </source>
</evidence>
<proteinExistence type="predicted"/>
<name>A0A1R4HF73_9GAMM</name>
<organism evidence="2 3">
    <name type="scientific">Crenothrix polyspora</name>
    <dbReference type="NCBI Taxonomy" id="360316"/>
    <lineage>
        <taxon>Bacteria</taxon>
        <taxon>Pseudomonadati</taxon>
        <taxon>Pseudomonadota</taxon>
        <taxon>Gammaproteobacteria</taxon>
        <taxon>Methylococcales</taxon>
        <taxon>Crenotrichaceae</taxon>
        <taxon>Crenothrix</taxon>
    </lineage>
</organism>